<accession>U6JRJ9</accession>
<organism evidence="2">
    <name type="scientific">Tityus serrulatus</name>
    <name type="common">Brazilian yellow scorpion</name>
    <dbReference type="NCBI Taxonomy" id="6887"/>
    <lineage>
        <taxon>Eukaryota</taxon>
        <taxon>Metazoa</taxon>
        <taxon>Ecdysozoa</taxon>
        <taxon>Arthropoda</taxon>
        <taxon>Chelicerata</taxon>
        <taxon>Arachnida</taxon>
        <taxon>Scorpiones</taxon>
        <taxon>Buthida</taxon>
        <taxon>Buthoidea</taxon>
        <taxon>Buthidae</taxon>
        <taxon>Tityus</taxon>
    </lineage>
</organism>
<reference evidence="2" key="1">
    <citation type="submission" date="2013-10" db="EMBL/GenBank/DDBJ databases">
        <authorList>
            <person name="Fuzita F."/>
        </authorList>
    </citation>
    <scope>NUCLEOTIDE SEQUENCE</scope>
    <source>
        <tissue evidence="2">Midgut glands</tissue>
    </source>
</reference>
<gene>
    <name evidence="2" type="primary">prss</name>
</gene>
<dbReference type="AlphaFoldDB" id="U6JRJ9"/>
<protein>
    <submittedName>
        <fullName evidence="2">Trypsin-like serine peptidase 3 protein</fullName>
    </submittedName>
</protein>
<dbReference type="InterPro" id="IPR001254">
    <property type="entry name" value="Trypsin_dom"/>
</dbReference>
<name>U6JRJ9_TITSE</name>
<dbReference type="GO" id="GO:0006508">
    <property type="term" value="P:proteolysis"/>
    <property type="evidence" value="ECO:0007669"/>
    <property type="project" value="InterPro"/>
</dbReference>
<feature type="non-terminal residue" evidence="2">
    <location>
        <position position="69"/>
    </location>
</feature>
<evidence type="ECO:0000259" key="1">
    <source>
        <dbReference type="Pfam" id="PF00089"/>
    </source>
</evidence>
<dbReference type="Pfam" id="PF00089">
    <property type="entry name" value="Trypsin"/>
    <property type="match status" value="1"/>
</dbReference>
<proteinExistence type="evidence at transcript level"/>
<dbReference type="Gene3D" id="2.40.10.10">
    <property type="entry name" value="Trypsin-like serine proteases"/>
    <property type="match status" value="1"/>
</dbReference>
<dbReference type="InterPro" id="IPR043504">
    <property type="entry name" value="Peptidase_S1_PA_chymotrypsin"/>
</dbReference>
<feature type="domain" description="Peptidase S1" evidence="1">
    <location>
        <begin position="10"/>
        <end position="64"/>
    </location>
</feature>
<dbReference type="GO" id="GO:0004252">
    <property type="term" value="F:serine-type endopeptidase activity"/>
    <property type="evidence" value="ECO:0007669"/>
    <property type="project" value="InterPro"/>
</dbReference>
<sequence length="69" mass="7450">RKPNELPPDPPSLSHLAVVVYSRDDCNQVNHYNNSIKTTMICATTSGGTSLCNNDGGAPLMCLSTTKNW</sequence>
<dbReference type="EMBL" id="HG710137">
    <property type="protein sequence ID" value="CDJ26713.1"/>
    <property type="molecule type" value="mRNA"/>
</dbReference>
<feature type="non-terminal residue" evidence="2">
    <location>
        <position position="1"/>
    </location>
</feature>
<reference evidence="2" key="2">
    <citation type="journal article" date="2015" name="PLoS ONE">
        <title>Biochemical, transcriptomic and proteomic analyses of digestion in the scorpion Tityus serrulatus: insights into function and evolution of digestion in an ancient arthropod.</title>
        <authorList>
            <person name="Fuzita F.J."/>
            <person name="Pinkse M.W.H."/>
            <person name="Patane J.S.L."/>
            <person name="Juliano M.A."/>
            <person name="Verhaert P.D.E.M."/>
            <person name="Lopes A.R."/>
        </authorList>
    </citation>
    <scope>NUCLEOTIDE SEQUENCE</scope>
    <source>
        <tissue evidence="2">Midgut glands</tissue>
    </source>
</reference>
<dbReference type="InterPro" id="IPR009003">
    <property type="entry name" value="Peptidase_S1_PA"/>
</dbReference>
<dbReference type="SUPFAM" id="SSF50494">
    <property type="entry name" value="Trypsin-like serine proteases"/>
    <property type="match status" value="1"/>
</dbReference>
<evidence type="ECO:0000313" key="2">
    <source>
        <dbReference type="EMBL" id="CDJ26713.1"/>
    </source>
</evidence>